<dbReference type="GO" id="GO:0006357">
    <property type="term" value="P:regulation of transcription by RNA polymerase II"/>
    <property type="evidence" value="ECO:0007669"/>
    <property type="project" value="TreeGrafter"/>
</dbReference>
<evidence type="ECO:0000313" key="11">
    <source>
        <dbReference type="Proteomes" id="UP000230750"/>
    </source>
</evidence>
<evidence type="ECO:0000256" key="5">
    <source>
        <dbReference type="ARBA" id="ARBA00023163"/>
    </source>
</evidence>
<dbReference type="InterPro" id="IPR021018">
    <property type="entry name" value="Mediator_Med29_met"/>
</dbReference>
<dbReference type="PANTHER" id="PTHR28314:SF1">
    <property type="entry name" value="MEDIATOR OF RNA POLYMERASE II TRANSCRIPTION SUBUNIT 29"/>
    <property type="match status" value="1"/>
</dbReference>
<evidence type="ECO:0000256" key="8">
    <source>
        <dbReference type="SAM" id="MobiDB-lite"/>
    </source>
</evidence>
<evidence type="ECO:0000256" key="4">
    <source>
        <dbReference type="ARBA" id="ARBA00023015"/>
    </source>
</evidence>
<proteinExistence type="inferred from homology"/>
<organism evidence="9 11">
    <name type="scientific">Stichopus japonicus</name>
    <name type="common">Sea cucumber</name>
    <dbReference type="NCBI Taxonomy" id="307972"/>
    <lineage>
        <taxon>Eukaryota</taxon>
        <taxon>Metazoa</taxon>
        <taxon>Echinodermata</taxon>
        <taxon>Eleutherozoa</taxon>
        <taxon>Echinozoa</taxon>
        <taxon>Holothuroidea</taxon>
        <taxon>Aspidochirotacea</taxon>
        <taxon>Aspidochirotida</taxon>
        <taxon>Stichopodidae</taxon>
        <taxon>Apostichopus</taxon>
    </lineage>
</organism>
<gene>
    <name evidence="10" type="ORF">BSL78_07975</name>
    <name evidence="9" type="ORF">BSL78_30056</name>
</gene>
<dbReference type="EMBL" id="MRZV01002727">
    <property type="protein sequence ID" value="PIK33129.1"/>
    <property type="molecule type" value="Genomic_DNA"/>
</dbReference>
<dbReference type="OrthoDB" id="6366949at2759"/>
<keyword evidence="6" id="KW-0539">Nucleus</keyword>
<dbReference type="Pfam" id="PF11568">
    <property type="entry name" value="Med29"/>
    <property type="match status" value="1"/>
</dbReference>
<reference evidence="9 11" key="1">
    <citation type="journal article" date="2017" name="PLoS Biol.">
        <title>The sea cucumber genome provides insights into morphological evolution and visceral regeneration.</title>
        <authorList>
            <person name="Zhang X."/>
            <person name="Sun L."/>
            <person name="Yuan J."/>
            <person name="Sun Y."/>
            <person name="Gao Y."/>
            <person name="Zhang L."/>
            <person name="Li S."/>
            <person name="Dai H."/>
            <person name="Hamel J.F."/>
            <person name="Liu C."/>
            <person name="Yu Y."/>
            <person name="Liu S."/>
            <person name="Lin W."/>
            <person name="Guo K."/>
            <person name="Jin S."/>
            <person name="Xu P."/>
            <person name="Storey K.B."/>
            <person name="Huan P."/>
            <person name="Zhang T."/>
            <person name="Zhou Y."/>
            <person name="Zhang J."/>
            <person name="Lin C."/>
            <person name="Li X."/>
            <person name="Xing L."/>
            <person name="Huo D."/>
            <person name="Sun M."/>
            <person name="Wang L."/>
            <person name="Mercier A."/>
            <person name="Li F."/>
            <person name="Yang H."/>
            <person name="Xiang J."/>
        </authorList>
    </citation>
    <scope>NUCLEOTIDE SEQUENCE [LARGE SCALE GENOMIC DNA]</scope>
    <source>
        <strain evidence="9">Shaxun</strain>
        <tissue evidence="9">Muscle</tissue>
    </source>
</reference>
<dbReference type="AlphaFoldDB" id="A0A2G8JBL7"/>
<dbReference type="EMBL" id="MRZV01000224">
    <property type="protein sequence ID" value="PIK55133.1"/>
    <property type="molecule type" value="Genomic_DNA"/>
</dbReference>
<feature type="region of interest" description="Disordered" evidence="8">
    <location>
        <begin position="1"/>
        <end position="39"/>
    </location>
</feature>
<accession>A0A2G8JBL7</accession>
<dbReference type="GO" id="GO:0016592">
    <property type="term" value="C:mediator complex"/>
    <property type="evidence" value="ECO:0007669"/>
    <property type="project" value="InterPro"/>
</dbReference>
<keyword evidence="11" id="KW-1185">Reference proteome</keyword>
<dbReference type="PANTHER" id="PTHR28314">
    <property type="entry name" value="MEDIATOR OF RNA POLYMERASE II TRANSCRIPTION SUBUNIT 29"/>
    <property type="match status" value="1"/>
</dbReference>
<evidence type="ECO:0000256" key="6">
    <source>
        <dbReference type="ARBA" id="ARBA00023242"/>
    </source>
</evidence>
<name>A0A2G8JBL7_STIJA</name>
<comment type="caution">
    <text evidence="9">The sequence shown here is derived from an EMBL/GenBank/DDBJ whole genome shotgun (WGS) entry which is preliminary data.</text>
</comment>
<dbReference type="GO" id="GO:0003712">
    <property type="term" value="F:transcription coregulator activity"/>
    <property type="evidence" value="ECO:0007669"/>
    <property type="project" value="TreeGrafter"/>
</dbReference>
<dbReference type="Proteomes" id="UP000230750">
    <property type="component" value="Unassembled WGS sequence"/>
</dbReference>
<comment type="subcellular location">
    <subcellularLocation>
        <location evidence="1">Nucleus</location>
    </subcellularLocation>
</comment>
<evidence type="ECO:0000256" key="7">
    <source>
        <dbReference type="ARBA" id="ARBA00031963"/>
    </source>
</evidence>
<keyword evidence="5" id="KW-0804">Transcription</keyword>
<dbReference type="STRING" id="307972.A0A2G8JBL7"/>
<keyword evidence="4" id="KW-0805">Transcription regulation</keyword>
<evidence type="ECO:0000313" key="10">
    <source>
        <dbReference type="EMBL" id="PIK55133.1"/>
    </source>
</evidence>
<feature type="compositionally biased region" description="Low complexity" evidence="8">
    <location>
        <begin position="1"/>
        <end position="33"/>
    </location>
</feature>
<protein>
    <recommendedName>
        <fullName evidence="3">Mediator of RNA polymerase II transcription subunit 29</fullName>
    </recommendedName>
    <alternativeName>
        <fullName evidence="7">Mediator complex subunit 29</fullName>
    </alternativeName>
</protein>
<evidence type="ECO:0000256" key="1">
    <source>
        <dbReference type="ARBA" id="ARBA00004123"/>
    </source>
</evidence>
<comment type="similarity">
    <text evidence="2">Belongs to the Mediator complex subunit 29 family.</text>
</comment>
<evidence type="ECO:0000313" key="9">
    <source>
        <dbReference type="EMBL" id="PIK33129.1"/>
    </source>
</evidence>
<evidence type="ECO:0000256" key="2">
    <source>
        <dbReference type="ARBA" id="ARBA00009851"/>
    </source>
</evidence>
<sequence length="167" mass="18288">MAAPPGAQGIPAGPPQTGEAQASSAQSQQQQQQHFGDPINKAKIYMSQLKENLAKLMKVAAASFQNAVDSESKAKEDPGQAQFDKCLEDFYAVCDQIEIFLKLSLECAIHSAESSRHTPHPQTAKPNSLDTQLYSQLISTVKTQISCAQEVHDLLMECSKRLEERKS</sequence>
<evidence type="ECO:0000256" key="3">
    <source>
        <dbReference type="ARBA" id="ARBA00019684"/>
    </source>
</evidence>